<feature type="domain" description="SusD-like N-terminal" evidence="8">
    <location>
        <begin position="102"/>
        <end position="235"/>
    </location>
</feature>
<dbReference type="SUPFAM" id="SSF48452">
    <property type="entry name" value="TPR-like"/>
    <property type="match status" value="1"/>
</dbReference>
<dbReference type="GO" id="GO:0009279">
    <property type="term" value="C:cell outer membrane"/>
    <property type="evidence" value="ECO:0007669"/>
    <property type="project" value="UniProtKB-SubCell"/>
</dbReference>
<dbReference type="Pfam" id="PF14322">
    <property type="entry name" value="SusD-like_3"/>
    <property type="match status" value="1"/>
</dbReference>
<accession>A0A1I4VW46</accession>
<dbReference type="RefSeq" id="WP_024982210.1">
    <property type="nucleotide sequence ID" value="NZ_CBCRUM010000012.1"/>
</dbReference>
<dbReference type="Gene3D" id="1.25.40.390">
    <property type="match status" value="1"/>
</dbReference>
<dbReference type="EMBL" id="FOUT01000005">
    <property type="protein sequence ID" value="SFN05237.1"/>
    <property type="molecule type" value="Genomic_DNA"/>
</dbReference>
<evidence type="ECO:0000256" key="2">
    <source>
        <dbReference type="ARBA" id="ARBA00006275"/>
    </source>
</evidence>
<comment type="similarity">
    <text evidence="2">Belongs to the SusD family.</text>
</comment>
<evidence type="ECO:0000256" key="6">
    <source>
        <dbReference type="SAM" id="SignalP"/>
    </source>
</evidence>
<feature type="signal peptide" evidence="6">
    <location>
        <begin position="1"/>
        <end position="22"/>
    </location>
</feature>
<organism evidence="9 10">
    <name type="scientific">Flavobacterium succinicans</name>
    <dbReference type="NCBI Taxonomy" id="29536"/>
    <lineage>
        <taxon>Bacteria</taxon>
        <taxon>Pseudomonadati</taxon>
        <taxon>Bacteroidota</taxon>
        <taxon>Flavobacteriia</taxon>
        <taxon>Flavobacteriales</taxon>
        <taxon>Flavobacteriaceae</taxon>
        <taxon>Flavobacterium</taxon>
    </lineage>
</organism>
<feature type="domain" description="RagB/SusD" evidence="7">
    <location>
        <begin position="373"/>
        <end position="523"/>
    </location>
</feature>
<gene>
    <name evidence="9" type="ORF">SAMN05444143_105199</name>
</gene>
<reference evidence="10" key="1">
    <citation type="submission" date="2016-10" db="EMBL/GenBank/DDBJ databases">
        <authorList>
            <person name="Varghese N."/>
            <person name="Submissions S."/>
        </authorList>
    </citation>
    <scope>NUCLEOTIDE SEQUENCE [LARGE SCALE GENOMIC DNA]</scope>
    <source>
        <strain evidence="10">DSM 4002</strain>
    </source>
</reference>
<dbReference type="Gene3D" id="1.25.40.10">
    <property type="entry name" value="Tetratricopeptide repeat domain"/>
    <property type="match status" value="1"/>
</dbReference>
<dbReference type="Gene3D" id="1.10.3780.10">
    <property type="entry name" value="SusD-like"/>
    <property type="match status" value="1"/>
</dbReference>
<sequence>MKNLKLCLVGLGLMLLSLNSCSDDLDTKPKVELDLEQLLQRDPNAIKGLVSKIYGAFALSSSKGAGESDLGAGDNAGESPFLRGIVNLQEFTADGMKNRWGDNGLDQLTTTSNWDENNKFFRYLYNRIYFVVPQSNNLLSVLNNVTVPDQELYRSELRFLRALAYYYMIDCFGKGVIATENDLGSGVPIKESTRIEMFNYVEKELLEIEPIIPVKNEYGRANKSAVRMLLAKLYLNAQVYTGTSRYNEALAYSNKIINEGGYTLAPKFVSLFSGDNDKTAAKNEIIYALIADPIVSQSYGNTTYIVNGNLSNVTMPLADFGADSGWQGHRATKAWYGLFGTSANDLTNASDDRAKLFWTTGHNFEMTDYREWADGYPSVKFRNTNFQGSTVPTTFSNTDFPLFRLADVYLMYAECVLRGATGGSATQALDYVNKVRTRSNASTISASSLTLNFIIDERARELNLEGHRRTDLIRFGRFTGGTYLWPWKGGSKDGISIPDTYKLFPIPLTALQSNPNLTQNPGY</sequence>
<dbReference type="InterPro" id="IPR011990">
    <property type="entry name" value="TPR-like_helical_dom_sf"/>
</dbReference>
<dbReference type="STRING" id="29536.FLB_16810"/>
<evidence type="ECO:0000256" key="1">
    <source>
        <dbReference type="ARBA" id="ARBA00004442"/>
    </source>
</evidence>
<proteinExistence type="inferred from homology"/>
<keyword evidence="10" id="KW-1185">Reference proteome</keyword>
<evidence type="ECO:0000256" key="3">
    <source>
        <dbReference type="ARBA" id="ARBA00022729"/>
    </source>
</evidence>
<keyword evidence="3 6" id="KW-0732">Signal</keyword>
<dbReference type="Proteomes" id="UP000182961">
    <property type="component" value="Unassembled WGS sequence"/>
</dbReference>
<dbReference type="InterPro" id="IPR033985">
    <property type="entry name" value="SusD-like_N"/>
</dbReference>
<evidence type="ECO:0000313" key="9">
    <source>
        <dbReference type="EMBL" id="SFN05237.1"/>
    </source>
</evidence>
<evidence type="ECO:0000313" key="10">
    <source>
        <dbReference type="Proteomes" id="UP000182961"/>
    </source>
</evidence>
<dbReference type="eggNOG" id="COG3637">
    <property type="taxonomic scope" value="Bacteria"/>
</dbReference>
<evidence type="ECO:0000259" key="7">
    <source>
        <dbReference type="Pfam" id="PF07980"/>
    </source>
</evidence>
<dbReference type="InterPro" id="IPR012944">
    <property type="entry name" value="SusD_RagB_dom"/>
</dbReference>
<evidence type="ECO:0000256" key="5">
    <source>
        <dbReference type="ARBA" id="ARBA00023237"/>
    </source>
</evidence>
<dbReference type="AlphaFoldDB" id="A0A1I4VW46"/>
<keyword evidence="5" id="KW-0998">Cell outer membrane</keyword>
<name>A0A1I4VW46_9FLAO</name>
<feature type="chain" id="PRO_5010304200" evidence="6">
    <location>
        <begin position="23"/>
        <end position="523"/>
    </location>
</feature>
<evidence type="ECO:0000259" key="8">
    <source>
        <dbReference type="Pfam" id="PF14322"/>
    </source>
</evidence>
<keyword evidence="4" id="KW-0472">Membrane</keyword>
<evidence type="ECO:0000256" key="4">
    <source>
        <dbReference type="ARBA" id="ARBA00023136"/>
    </source>
</evidence>
<protein>
    <submittedName>
        <fullName evidence="9">Starch-binding associating with outer membrane</fullName>
    </submittedName>
</protein>
<comment type="subcellular location">
    <subcellularLocation>
        <location evidence="1">Cell outer membrane</location>
    </subcellularLocation>
</comment>
<dbReference type="Pfam" id="PF07980">
    <property type="entry name" value="SusD_RagB"/>
    <property type="match status" value="1"/>
</dbReference>
<dbReference type="CDD" id="cd08977">
    <property type="entry name" value="SusD"/>
    <property type="match status" value="1"/>
</dbReference>